<proteinExistence type="predicted"/>
<gene>
    <name evidence="3" type="ORF">JJB09_09385</name>
</gene>
<dbReference type="Proteomes" id="UP000633219">
    <property type="component" value="Unassembled WGS sequence"/>
</dbReference>
<dbReference type="AlphaFoldDB" id="A0A936YP27"/>
<dbReference type="EMBL" id="JAEQNC010000004">
    <property type="protein sequence ID" value="MBL0372242.1"/>
    <property type="molecule type" value="Genomic_DNA"/>
</dbReference>
<dbReference type="InterPro" id="IPR051534">
    <property type="entry name" value="CBASS_pafABC_assoc_protein"/>
</dbReference>
<dbReference type="Pfam" id="PF08279">
    <property type="entry name" value="HTH_11"/>
    <property type="match status" value="1"/>
</dbReference>
<evidence type="ECO:0000259" key="1">
    <source>
        <dbReference type="Pfam" id="PF08279"/>
    </source>
</evidence>
<feature type="domain" description="Helix-turn-helix type 11" evidence="1">
    <location>
        <begin position="6"/>
        <end position="60"/>
    </location>
</feature>
<name>A0A936YP27_9HYPH</name>
<comment type="caution">
    <text evidence="3">The sequence shown here is derived from an EMBL/GenBank/DDBJ whole genome shotgun (WGS) entry which is preliminary data.</text>
</comment>
<reference evidence="3" key="1">
    <citation type="submission" date="2021-01" db="EMBL/GenBank/DDBJ databases">
        <title>Rhizobium sp. strain KVB221 16S ribosomal RNA gene Genome sequencing and assembly.</title>
        <authorList>
            <person name="Kang M."/>
        </authorList>
    </citation>
    <scope>NUCLEOTIDE SEQUENCE</scope>
    <source>
        <strain evidence="3">KVB221</strain>
    </source>
</reference>
<keyword evidence="4" id="KW-1185">Reference proteome</keyword>
<dbReference type="SUPFAM" id="SSF46785">
    <property type="entry name" value="Winged helix' DNA-binding domain"/>
    <property type="match status" value="1"/>
</dbReference>
<dbReference type="Pfam" id="PF13280">
    <property type="entry name" value="WYL"/>
    <property type="match status" value="1"/>
</dbReference>
<evidence type="ECO:0000313" key="3">
    <source>
        <dbReference type="EMBL" id="MBL0372242.1"/>
    </source>
</evidence>
<dbReference type="InterPro" id="IPR026881">
    <property type="entry name" value="WYL_dom"/>
</dbReference>
<sequence length="234" mass="26500">MSRSERLLELIQTLRRHRRPVSGQTLADETGVSLRTLYRDIATLQGQGADIEGEPGLGYILKPGFMLPPLMFSEDEIEALALGARWVASRTDDELARAAANALTKIAAVLPEDLRPRIESEGLRVGPNPALEPVSVDLAVIRKAIRQEHMLEINYLDAASQETTRRIWPFMLGYMERVRILGAWCELRNGIRHFRTDRILSLEQTGKRYPQRKAVLLKAWKEQQGMSESNTDKI</sequence>
<dbReference type="Gene3D" id="1.10.10.10">
    <property type="entry name" value="Winged helix-like DNA-binding domain superfamily/Winged helix DNA-binding domain"/>
    <property type="match status" value="1"/>
</dbReference>
<dbReference type="InterPro" id="IPR036388">
    <property type="entry name" value="WH-like_DNA-bd_sf"/>
</dbReference>
<accession>A0A936YP27</accession>
<dbReference type="RefSeq" id="WP_201656849.1">
    <property type="nucleotide sequence ID" value="NZ_JAEQNC010000004.1"/>
</dbReference>
<dbReference type="PANTHER" id="PTHR34580">
    <property type="match status" value="1"/>
</dbReference>
<dbReference type="PROSITE" id="PS52050">
    <property type="entry name" value="WYL"/>
    <property type="match status" value="1"/>
</dbReference>
<organism evidence="3 4">
    <name type="scientific">Rhizobium setariae</name>
    <dbReference type="NCBI Taxonomy" id="2801340"/>
    <lineage>
        <taxon>Bacteria</taxon>
        <taxon>Pseudomonadati</taxon>
        <taxon>Pseudomonadota</taxon>
        <taxon>Alphaproteobacteria</taxon>
        <taxon>Hyphomicrobiales</taxon>
        <taxon>Rhizobiaceae</taxon>
        <taxon>Rhizobium/Agrobacterium group</taxon>
        <taxon>Rhizobium</taxon>
    </lineage>
</organism>
<dbReference type="InterPro" id="IPR036390">
    <property type="entry name" value="WH_DNA-bd_sf"/>
</dbReference>
<dbReference type="PANTHER" id="PTHR34580:SF3">
    <property type="entry name" value="PROTEIN PAFB"/>
    <property type="match status" value="1"/>
</dbReference>
<evidence type="ECO:0000259" key="2">
    <source>
        <dbReference type="Pfam" id="PF13280"/>
    </source>
</evidence>
<evidence type="ECO:0000313" key="4">
    <source>
        <dbReference type="Proteomes" id="UP000633219"/>
    </source>
</evidence>
<feature type="domain" description="WYL" evidence="2">
    <location>
        <begin position="138"/>
        <end position="203"/>
    </location>
</feature>
<protein>
    <submittedName>
        <fullName evidence="3">YafY family transcriptional regulator</fullName>
    </submittedName>
</protein>
<dbReference type="InterPro" id="IPR013196">
    <property type="entry name" value="HTH_11"/>
</dbReference>